<evidence type="ECO:0000256" key="1">
    <source>
        <dbReference type="ARBA" id="ARBA00006817"/>
    </source>
</evidence>
<dbReference type="InterPro" id="IPR013538">
    <property type="entry name" value="ASHA1/2-like_C"/>
</dbReference>
<proteinExistence type="inferred from homology"/>
<gene>
    <name evidence="4" type="ORF">HNR68_003418</name>
</gene>
<dbReference type="AlphaFoldDB" id="A0A853AL66"/>
<protein>
    <submittedName>
        <fullName evidence="4">Uncharacterized protein YndB with AHSA1/START domain</fullName>
    </submittedName>
</protein>
<dbReference type="InterPro" id="IPR023393">
    <property type="entry name" value="START-like_dom_sf"/>
</dbReference>
<keyword evidence="5" id="KW-1185">Reference proteome</keyword>
<evidence type="ECO:0000259" key="3">
    <source>
        <dbReference type="Pfam" id="PF08327"/>
    </source>
</evidence>
<dbReference type="SUPFAM" id="SSF55961">
    <property type="entry name" value="Bet v1-like"/>
    <property type="match status" value="2"/>
</dbReference>
<dbReference type="Pfam" id="PF08327">
    <property type="entry name" value="AHSA1"/>
    <property type="match status" value="2"/>
</dbReference>
<feature type="domain" description="Activator of Hsp90 ATPase homologue 1/2-like C-terminal" evidence="3">
    <location>
        <begin position="22"/>
        <end position="130"/>
    </location>
</feature>
<evidence type="ECO:0000313" key="4">
    <source>
        <dbReference type="EMBL" id="NYI84788.1"/>
    </source>
</evidence>
<feature type="domain" description="Activator of Hsp90 ATPase homologue 1/2-like C-terminal" evidence="3">
    <location>
        <begin position="206"/>
        <end position="271"/>
    </location>
</feature>
<dbReference type="RefSeq" id="WP_179722341.1">
    <property type="nucleotide sequence ID" value="NZ_BAABFH010000001.1"/>
</dbReference>
<organism evidence="4 5">
    <name type="scientific">Saccharopolyspora hordei</name>
    <dbReference type="NCBI Taxonomy" id="1838"/>
    <lineage>
        <taxon>Bacteria</taxon>
        <taxon>Bacillati</taxon>
        <taxon>Actinomycetota</taxon>
        <taxon>Actinomycetes</taxon>
        <taxon>Pseudonocardiales</taxon>
        <taxon>Pseudonocardiaceae</taxon>
        <taxon>Saccharopolyspora</taxon>
    </lineage>
</organism>
<feature type="region of interest" description="Disordered" evidence="2">
    <location>
        <begin position="274"/>
        <end position="315"/>
    </location>
</feature>
<evidence type="ECO:0000313" key="5">
    <source>
        <dbReference type="Proteomes" id="UP000587002"/>
    </source>
</evidence>
<comment type="similarity">
    <text evidence="1">Belongs to the AHA1 family.</text>
</comment>
<comment type="caution">
    <text evidence="4">The sequence shown here is derived from an EMBL/GenBank/DDBJ whole genome shotgun (WGS) entry which is preliminary data.</text>
</comment>
<dbReference type="Gene3D" id="3.30.530.20">
    <property type="match status" value="2"/>
</dbReference>
<evidence type="ECO:0000256" key="2">
    <source>
        <dbReference type="SAM" id="MobiDB-lite"/>
    </source>
</evidence>
<dbReference type="EMBL" id="JACCFJ010000001">
    <property type="protein sequence ID" value="NYI84788.1"/>
    <property type="molecule type" value="Genomic_DNA"/>
</dbReference>
<accession>A0A853AL66</accession>
<dbReference type="Proteomes" id="UP000587002">
    <property type="component" value="Unassembled WGS sequence"/>
</dbReference>
<name>A0A853AL66_9PSEU</name>
<reference evidence="4 5" key="1">
    <citation type="submission" date="2020-07" db="EMBL/GenBank/DDBJ databases">
        <title>Sequencing the genomes of 1000 actinobacteria strains.</title>
        <authorList>
            <person name="Klenk H.-P."/>
        </authorList>
    </citation>
    <scope>NUCLEOTIDE SEQUENCE [LARGE SCALE GENOMIC DNA]</scope>
    <source>
        <strain evidence="4 5">DSM 44065</strain>
    </source>
</reference>
<sequence length="315" mass="34585">MNETLSTADGRQVLRLERELAHPPEEVWRSITEPARLSEWYPFPVTGIDLRAGGEIGFDDGEGTRSSGTVTELEPHRVFAFTEEGDLLRIELRPGGQGTLLVFTHTFDDRSAAAATATGWTCCLDALEDVTAGRPARAAESVVERHERFVREFGLDEPTVESTSDGWRPRFHRPLIQRPVDAVWSVLTEGSGVEVGGAVPSACTTEQVPAGAVVDVQPPRRLEYEWTSDGASVGRVRWELADGRGGARIVLTHSGPDELAEQRDVALRAWRHTSRRWPTASTPPPADPLRGGPPRGRPADTMARYVPGASLWRRT</sequence>